<evidence type="ECO:0000256" key="5">
    <source>
        <dbReference type="ARBA" id="ARBA00022801"/>
    </source>
</evidence>
<sequence length="438" mass="45226">MPSPSLALKLAGHRGGASGHGSFVPEHSKLAYSLGASSGATWLEPDVVSSKDHALFVMHGNELGRTSDVADKEEFAGRRTTKFVDDGDGCTPSPVTGWFAEDFTWAEISELRLRSVAGGGPEDGIYSFLRFEEMLDYVAALSDALGREIGVYPETKLSRYFSGLGLPLEEKLVSSLASRGYCGYDAGSGRCLASLASSPPGPALLQSFSPTSLRELGELTDLPRVSLVNSGLVGLQKMEAGAVAATPEYADIICLPTSFDGGWDAELFADAVKDSKEEGLTVHAWYTDDDPTLYLRLVELGVEGAFTNNAAFGNGVLAGVETGTSLGFGGGGGISSGGGGGGGGGGLIGDSPANYVGVIAAILGAAFGVLLVLAVAGGVRARSGSGSNKGRGLREVREAKNAWVLRLDGTSIDEDDDDEGEGGEVVVPGMPRVRVDHV</sequence>
<evidence type="ECO:0000313" key="10">
    <source>
        <dbReference type="Proteomes" id="UP001165060"/>
    </source>
</evidence>
<feature type="transmembrane region" description="Helical" evidence="7">
    <location>
        <begin position="355"/>
        <end position="379"/>
    </location>
</feature>
<name>A0ABQ6MUJ2_9STRA</name>
<protein>
    <recommendedName>
        <fullName evidence="2">glycerophosphodiester phosphodiesterase</fullName>
        <ecNumber evidence="2">3.1.4.46</ecNumber>
    </recommendedName>
</protein>
<keyword evidence="7" id="KW-1133">Transmembrane helix</keyword>
<dbReference type="InterPro" id="IPR030395">
    <property type="entry name" value="GP_PDE_dom"/>
</dbReference>
<organism evidence="9 10">
    <name type="scientific">Tetraparma gracilis</name>
    <dbReference type="NCBI Taxonomy" id="2962635"/>
    <lineage>
        <taxon>Eukaryota</taxon>
        <taxon>Sar</taxon>
        <taxon>Stramenopiles</taxon>
        <taxon>Ochrophyta</taxon>
        <taxon>Bolidophyceae</taxon>
        <taxon>Parmales</taxon>
        <taxon>Triparmaceae</taxon>
        <taxon>Tetraparma</taxon>
    </lineage>
</organism>
<evidence type="ECO:0000256" key="1">
    <source>
        <dbReference type="ARBA" id="ARBA00007277"/>
    </source>
</evidence>
<comment type="caution">
    <text evidence="9">The sequence shown here is derived from an EMBL/GenBank/DDBJ whole genome shotgun (WGS) entry which is preliminary data.</text>
</comment>
<keyword evidence="5" id="KW-0378">Hydrolase</keyword>
<dbReference type="Pfam" id="PF03009">
    <property type="entry name" value="GDPD"/>
    <property type="match status" value="1"/>
</dbReference>
<dbReference type="Proteomes" id="UP001165060">
    <property type="component" value="Unassembled WGS sequence"/>
</dbReference>
<keyword evidence="7" id="KW-0812">Transmembrane</keyword>
<evidence type="ECO:0000313" key="9">
    <source>
        <dbReference type="EMBL" id="GMI32849.1"/>
    </source>
</evidence>
<comment type="catalytic activity">
    <reaction evidence="6">
        <text>a sn-glycero-3-phosphodiester + H2O = an alcohol + sn-glycerol 3-phosphate + H(+)</text>
        <dbReference type="Rhea" id="RHEA:12969"/>
        <dbReference type="ChEBI" id="CHEBI:15377"/>
        <dbReference type="ChEBI" id="CHEBI:15378"/>
        <dbReference type="ChEBI" id="CHEBI:30879"/>
        <dbReference type="ChEBI" id="CHEBI:57597"/>
        <dbReference type="ChEBI" id="CHEBI:83408"/>
        <dbReference type="EC" id="3.1.4.46"/>
    </reaction>
</comment>
<evidence type="ECO:0000256" key="6">
    <source>
        <dbReference type="ARBA" id="ARBA00047512"/>
    </source>
</evidence>
<reference evidence="9 10" key="1">
    <citation type="journal article" date="2023" name="Commun. Biol.">
        <title>Genome analysis of Parmales, the sister group of diatoms, reveals the evolutionary specialization of diatoms from phago-mixotrophs to photoautotrophs.</title>
        <authorList>
            <person name="Ban H."/>
            <person name="Sato S."/>
            <person name="Yoshikawa S."/>
            <person name="Yamada K."/>
            <person name="Nakamura Y."/>
            <person name="Ichinomiya M."/>
            <person name="Sato N."/>
            <person name="Blanc-Mathieu R."/>
            <person name="Endo H."/>
            <person name="Kuwata A."/>
            <person name="Ogata H."/>
        </authorList>
    </citation>
    <scope>NUCLEOTIDE SEQUENCE [LARGE SCALE GENOMIC DNA]</scope>
</reference>
<proteinExistence type="inferred from homology"/>
<accession>A0ABQ6MUJ2</accession>
<evidence type="ECO:0000259" key="8">
    <source>
        <dbReference type="PROSITE" id="PS51704"/>
    </source>
</evidence>
<evidence type="ECO:0000256" key="7">
    <source>
        <dbReference type="SAM" id="Phobius"/>
    </source>
</evidence>
<keyword evidence="4" id="KW-0319">Glycerol metabolism</keyword>
<keyword evidence="3" id="KW-0732">Signal</keyword>
<dbReference type="PROSITE" id="PS51704">
    <property type="entry name" value="GP_PDE"/>
    <property type="match status" value="1"/>
</dbReference>
<evidence type="ECO:0000256" key="3">
    <source>
        <dbReference type="ARBA" id="ARBA00022729"/>
    </source>
</evidence>
<dbReference type="InterPro" id="IPR017946">
    <property type="entry name" value="PLC-like_Pdiesterase_TIM-brl"/>
</dbReference>
<evidence type="ECO:0000256" key="4">
    <source>
        <dbReference type="ARBA" id="ARBA00022798"/>
    </source>
</evidence>
<dbReference type="PANTHER" id="PTHR43620:SF7">
    <property type="entry name" value="GLYCEROPHOSPHODIESTER PHOSPHODIESTERASE GDPD5-RELATED"/>
    <property type="match status" value="1"/>
</dbReference>
<keyword evidence="10" id="KW-1185">Reference proteome</keyword>
<feature type="domain" description="GP-PDE" evidence="8">
    <location>
        <begin position="8"/>
        <end position="317"/>
    </location>
</feature>
<dbReference type="SUPFAM" id="SSF51695">
    <property type="entry name" value="PLC-like phosphodiesterases"/>
    <property type="match status" value="1"/>
</dbReference>
<dbReference type="Gene3D" id="3.20.20.190">
    <property type="entry name" value="Phosphatidylinositol (PI) phosphodiesterase"/>
    <property type="match status" value="1"/>
</dbReference>
<dbReference type="EMBL" id="BRYB01004534">
    <property type="protein sequence ID" value="GMI32849.1"/>
    <property type="molecule type" value="Genomic_DNA"/>
</dbReference>
<dbReference type="EC" id="3.1.4.46" evidence="2"/>
<comment type="similarity">
    <text evidence="1">Belongs to the glycerophosphoryl diester phosphodiesterase family.</text>
</comment>
<gene>
    <name evidence="9" type="ORF">TeGR_g2106</name>
</gene>
<dbReference type="PANTHER" id="PTHR43620">
    <property type="entry name" value="GLYCEROPHOSPHORYL DIESTER PHOSPHODIESTERASE"/>
    <property type="match status" value="1"/>
</dbReference>
<evidence type="ECO:0000256" key="2">
    <source>
        <dbReference type="ARBA" id="ARBA00012247"/>
    </source>
</evidence>
<keyword evidence="7" id="KW-0472">Membrane</keyword>